<keyword evidence="4" id="KW-0479">Metal-binding</keyword>
<accession>A0A0J9X5V6</accession>
<dbReference type="PROSITE" id="PS01000">
    <property type="entry name" value="SDH_CYT_1"/>
    <property type="match status" value="1"/>
</dbReference>
<dbReference type="OrthoDB" id="588261at2759"/>
<evidence type="ECO:0000256" key="7">
    <source>
        <dbReference type="ARBA" id="ARBA00023136"/>
    </source>
</evidence>
<dbReference type="GO" id="GO:0006121">
    <property type="term" value="P:mitochondrial electron transport, succinate to ubiquinone"/>
    <property type="evidence" value="ECO:0007669"/>
    <property type="project" value="TreeGrafter"/>
</dbReference>
<keyword evidence="2" id="KW-0349">Heme</keyword>
<evidence type="ECO:0000256" key="8">
    <source>
        <dbReference type="SAM" id="Phobius"/>
    </source>
</evidence>
<organism evidence="9 10">
    <name type="scientific">Geotrichum candidum</name>
    <name type="common">Oospora lactis</name>
    <name type="synonym">Dipodascus geotrichum</name>
    <dbReference type="NCBI Taxonomy" id="1173061"/>
    <lineage>
        <taxon>Eukaryota</taxon>
        <taxon>Fungi</taxon>
        <taxon>Dikarya</taxon>
        <taxon>Ascomycota</taxon>
        <taxon>Saccharomycotina</taxon>
        <taxon>Dipodascomycetes</taxon>
        <taxon>Dipodascales</taxon>
        <taxon>Dipodascaceae</taxon>
        <taxon>Geotrichum</taxon>
    </lineage>
</organism>
<feature type="transmembrane region" description="Helical" evidence="8">
    <location>
        <begin position="76"/>
        <end position="95"/>
    </location>
</feature>
<dbReference type="PANTHER" id="PTHR10978">
    <property type="entry name" value="SUCCINATE DEHYDROGENASE CYTOCHROME B560 SUBUNIT"/>
    <property type="match status" value="1"/>
</dbReference>
<name>A0A0J9X5V6_GEOCN</name>
<dbReference type="SUPFAM" id="SSF81343">
    <property type="entry name" value="Fumarate reductase respiratory complex transmembrane subunits"/>
    <property type="match status" value="1"/>
</dbReference>
<dbReference type="NCBIfam" id="TIGR02970">
    <property type="entry name" value="succ_dehyd_cytB"/>
    <property type="match status" value="1"/>
</dbReference>
<dbReference type="GO" id="GO:0046872">
    <property type="term" value="F:metal ion binding"/>
    <property type="evidence" value="ECO:0007669"/>
    <property type="project" value="UniProtKB-KW"/>
</dbReference>
<feature type="transmembrane region" description="Helical" evidence="8">
    <location>
        <begin position="153"/>
        <end position="175"/>
    </location>
</feature>
<evidence type="ECO:0000256" key="5">
    <source>
        <dbReference type="ARBA" id="ARBA00022989"/>
    </source>
</evidence>
<dbReference type="AlphaFoldDB" id="A0A0J9X5V6"/>
<comment type="caution">
    <text evidence="9">The sequence shown here is derived from an EMBL/GenBank/DDBJ whole genome shotgun (WGS) entry which is preliminary data.</text>
</comment>
<keyword evidence="3 8" id="KW-0812">Transmembrane</keyword>
<sequence>MLAQRLLATSARAAARASTRRSTAFLGLCRPISTVSTTDAEALEILKKQRSNRPISPHLTIYKPEITMILSGLHRITGVALGGAFYLYALSYVALPALGYTVDAASMAAAFGSLPLAFKIAIKTIAAAPFSLHFWNGFRHLLWDSTRELTVKGVWRTGYVVLGLSAVSTLALAIAF</sequence>
<dbReference type="InterPro" id="IPR000701">
    <property type="entry name" value="SuccDH_FuR_B_TM-su"/>
</dbReference>
<dbReference type="CDD" id="cd03499">
    <property type="entry name" value="SQR_TypeC_SdhC"/>
    <property type="match status" value="1"/>
</dbReference>
<dbReference type="InterPro" id="IPR034804">
    <property type="entry name" value="SQR/QFR_C/D"/>
</dbReference>
<dbReference type="GO" id="GO:0031966">
    <property type="term" value="C:mitochondrial membrane"/>
    <property type="evidence" value="ECO:0007669"/>
    <property type="project" value="UniProtKB-ARBA"/>
</dbReference>
<evidence type="ECO:0000313" key="10">
    <source>
        <dbReference type="Proteomes" id="UP000242525"/>
    </source>
</evidence>
<dbReference type="Proteomes" id="UP000242525">
    <property type="component" value="Unassembled WGS sequence"/>
</dbReference>
<evidence type="ECO:0000256" key="6">
    <source>
        <dbReference type="ARBA" id="ARBA00023004"/>
    </source>
</evidence>
<evidence type="ECO:0000313" key="9">
    <source>
        <dbReference type="EMBL" id="CDO52552.1"/>
    </source>
</evidence>
<keyword evidence="6" id="KW-0408">Iron</keyword>
<evidence type="ECO:0000256" key="4">
    <source>
        <dbReference type="ARBA" id="ARBA00022723"/>
    </source>
</evidence>
<dbReference type="GO" id="GO:0006099">
    <property type="term" value="P:tricarboxylic acid cycle"/>
    <property type="evidence" value="ECO:0007669"/>
    <property type="project" value="InterPro"/>
</dbReference>
<feature type="transmembrane region" description="Helical" evidence="8">
    <location>
        <begin position="107"/>
        <end position="132"/>
    </location>
</feature>
<dbReference type="Pfam" id="PF01127">
    <property type="entry name" value="Sdh_cyt"/>
    <property type="match status" value="1"/>
</dbReference>
<reference evidence="9" key="1">
    <citation type="submission" date="2014-03" db="EMBL/GenBank/DDBJ databases">
        <authorList>
            <person name="Casaregola S."/>
        </authorList>
    </citation>
    <scope>NUCLEOTIDE SEQUENCE [LARGE SCALE GENOMIC DNA]</scope>
    <source>
        <strain evidence="9">CLIB 918</strain>
    </source>
</reference>
<keyword evidence="10" id="KW-1185">Reference proteome</keyword>
<dbReference type="PANTHER" id="PTHR10978:SF5">
    <property type="entry name" value="SUCCINATE DEHYDROGENASE CYTOCHROME B560 SUBUNIT, MITOCHONDRIAL"/>
    <property type="match status" value="1"/>
</dbReference>
<dbReference type="Gene3D" id="1.20.1300.10">
    <property type="entry name" value="Fumarate reductase/succinate dehydrogenase, transmembrane subunit"/>
    <property type="match status" value="1"/>
</dbReference>
<evidence type="ECO:0000256" key="2">
    <source>
        <dbReference type="ARBA" id="ARBA00022617"/>
    </source>
</evidence>
<keyword evidence="5 8" id="KW-1133">Transmembrane helix</keyword>
<dbReference type="InterPro" id="IPR014314">
    <property type="entry name" value="Succ_DH_cytb556"/>
</dbReference>
<protein>
    <submittedName>
        <fullName evidence="9">Similar to Saccharomyces cerevisiae YKL141W SDH3 Subunit of succinate dehydrogenase and of TIM22 translocase</fullName>
    </submittedName>
</protein>
<proteinExistence type="predicted"/>
<dbReference type="GO" id="GO:0009055">
    <property type="term" value="F:electron transfer activity"/>
    <property type="evidence" value="ECO:0007669"/>
    <property type="project" value="InterPro"/>
</dbReference>
<dbReference type="InterPro" id="IPR018495">
    <property type="entry name" value="Succ_DH_cyt_bsu_CS"/>
</dbReference>
<dbReference type="EMBL" id="CCBN010000003">
    <property type="protein sequence ID" value="CDO52552.1"/>
    <property type="molecule type" value="Genomic_DNA"/>
</dbReference>
<keyword evidence="7 8" id="KW-0472">Membrane</keyword>
<dbReference type="STRING" id="1173061.A0A0J9X5V6"/>
<comment type="subcellular location">
    <subcellularLocation>
        <location evidence="1">Membrane</location>
        <topology evidence="1">Multi-pass membrane protein</topology>
    </subcellularLocation>
</comment>
<evidence type="ECO:0000256" key="3">
    <source>
        <dbReference type="ARBA" id="ARBA00022692"/>
    </source>
</evidence>
<evidence type="ECO:0000256" key="1">
    <source>
        <dbReference type="ARBA" id="ARBA00004141"/>
    </source>
</evidence>
<gene>
    <name evidence="9" type="ORF">BN980_GECA03s03717g</name>
</gene>